<keyword evidence="2" id="KW-0804">Transcription</keyword>
<dbReference type="GO" id="GO:0003700">
    <property type="term" value="F:DNA-binding transcription factor activity"/>
    <property type="evidence" value="ECO:0007669"/>
    <property type="project" value="InterPro"/>
</dbReference>
<dbReference type="InterPro" id="IPR036388">
    <property type="entry name" value="WH-like_DNA-bd_sf"/>
</dbReference>
<evidence type="ECO:0000313" key="5">
    <source>
        <dbReference type="Proteomes" id="UP000477386"/>
    </source>
</evidence>
<comment type="caution">
    <text evidence="4">The sequence shown here is derived from an EMBL/GenBank/DDBJ whole genome shotgun (WGS) entry which is preliminary data.</text>
</comment>
<dbReference type="InterPro" id="IPR051534">
    <property type="entry name" value="CBASS_pafABC_assoc_protein"/>
</dbReference>
<dbReference type="SUPFAM" id="SSF46785">
    <property type="entry name" value="Winged helix' DNA-binding domain"/>
    <property type="match status" value="1"/>
</dbReference>
<proteinExistence type="predicted"/>
<feature type="domain" description="HTH deoR-type" evidence="3">
    <location>
        <begin position="3"/>
        <end position="58"/>
    </location>
</feature>
<dbReference type="InterPro" id="IPR028349">
    <property type="entry name" value="PafC-like"/>
</dbReference>
<dbReference type="InterPro" id="IPR026881">
    <property type="entry name" value="WYL_dom"/>
</dbReference>
<dbReference type="PANTHER" id="PTHR34580">
    <property type="match status" value="1"/>
</dbReference>
<dbReference type="InterPro" id="IPR036390">
    <property type="entry name" value="WH_DNA-bd_sf"/>
</dbReference>
<organism evidence="4 5">
    <name type="scientific">Spirosoma agri</name>
    <dbReference type="NCBI Taxonomy" id="1987381"/>
    <lineage>
        <taxon>Bacteria</taxon>
        <taxon>Pseudomonadati</taxon>
        <taxon>Bacteroidota</taxon>
        <taxon>Cytophagia</taxon>
        <taxon>Cytophagales</taxon>
        <taxon>Cytophagaceae</taxon>
        <taxon>Spirosoma</taxon>
    </lineage>
</organism>
<dbReference type="InterPro" id="IPR001034">
    <property type="entry name" value="DeoR_HTH"/>
</dbReference>
<protein>
    <submittedName>
        <fullName evidence="4">YafY family transcriptional regulator</fullName>
    </submittedName>
</protein>
<dbReference type="EMBL" id="JAAGNZ010000001">
    <property type="protein sequence ID" value="NEU67315.1"/>
    <property type="molecule type" value="Genomic_DNA"/>
</dbReference>
<name>A0A6M0II02_9BACT</name>
<dbReference type="InterPro" id="IPR057727">
    <property type="entry name" value="WCX_dom"/>
</dbReference>
<keyword evidence="1" id="KW-0805">Transcription regulation</keyword>
<evidence type="ECO:0000256" key="2">
    <source>
        <dbReference type="ARBA" id="ARBA00023163"/>
    </source>
</evidence>
<dbReference type="PROSITE" id="PS51000">
    <property type="entry name" value="HTH_DEOR_2"/>
    <property type="match status" value="1"/>
</dbReference>
<dbReference type="Pfam" id="PF08279">
    <property type="entry name" value="HTH_11"/>
    <property type="match status" value="1"/>
</dbReference>
<dbReference type="Proteomes" id="UP000477386">
    <property type="component" value="Unassembled WGS sequence"/>
</dbReference>
<dbReference type="PANTHER" id="PTHR34580:SF3">
    <property type="entry name" value="PROTEIN PAFB"/>
    <property type="match status" value="1"/>
</dbReference>
<dbReference type="AlphaFoldDB" id="A0A6M0II02"/>
<evidence type="ECO:0000256" key="1">
    <source>
        <dbReference type="ARBA" id="ARBA00023015"/>
    </source>
</evidence>
<sequence>MNRLDRLTAILIHLQTKRVVRAQELADRFGTSLRTIYRDIRSLEEAGVPVGAEAGVGYFLTDYHLPPVMFTNAEASSLLLAAKLIEKWTDESVQTQFDSALFKIKSVLKRPDQEHLDDLSPNVSIAKTIARPPYADGLLSTIQQAIARHHVLDLQYHSLYNDTETNREVEPVGLYHYSLTWHLIAFCRKRQDYRDFRLDRIRSLTDTGQRFARHERLSLQEYLARERSCPDMPLINVTLVIQKTIAHYFREAPFPGSFVSEEDLGTGVRVQLNTPYLEGLARWLLTYGTTITIEQPDPLLALMQTLSEELRDHYASVFSQDTVL</sequence>
<evidence type="ECO:0000259" key="3">
    <source>
        <dbReference type="PROSITE" id="PS51000"/>
    </source>
</evidence>
<keyword evidence="5" id="KW-1185">Reference proteome</keyword>
<accession>A0A6M0II02</accession>
<gene>
    <name evidence="4" type="ORF">GK091_10515</name>
</gene>
<reference evidence="4 5" key="1">
    <citation type="submission" date="2020-02" db="EMBL/GenBank/DDBJ databases">
        <title>Draft genome sequence of two Spirosoma agri KCTC 52727 and Spirosoma terrae KCTC 52035.</title>
        <authorList>
            <person name="Rojas J."/>
            <person name="Ambika Manirajan B."/>
            <person name="Ratering S."/>
            <person name="Suarez C."/>
            <person name="Schnell S."/>
        </authorList>
    </citation>
    <scope>NUCLEOTIDE SEQUENCE [LARGE SCALE GENOMIC DNA]</scope>
    <source>
        <strain evidence="4 5">KCTC 52727</strain>
    </source>
</reference>
<evidence type="ECO:0000313" key="4">
    <source>
        <dbReference type="EMBL" id="NEU67315.1"/>
    </source>
</evidence>
<dbReference type="PIRSF" id="PIRSF016838">
    <property type="entry name" value="PafC"/>
    <property type="match status" value="1"/>
</dbReference>
<dbReference type="Pfam" id="PF25583">
    <property type="entry name" value="WCX"/>
    <property type="match status" value="1"/>
</dbReference>
<dbReference type="Gene3D" id="1.10.10.10">
    <property type="entry name" value="Winged helix-like DNA-binding domain superfamily/Winged helix DNA-binding domain"/>
    <property type="match status" value="1"/>
</dbReference>
<dbReference type="InterPro" id="IPR013196">
    <property type="entry name" value="HTH_11"/>
</dbReference>
<dbReference type="PROSITE" id="PS52050">
    <property type="entry name" value="WYL"/>
    <property type="match status" value="1"/>
</dbReference>
<dbReference type="RefSeq" id="WP_164037095.1">
    <property type="nucleotide sequence ID" value="NZ_JAAGNZ010000001.1"/>
</dbReference>
<dbReference type="Pfam" id="PF13280">
    <property type="entry name" value="WYL"/>
    <property type="match status" value="1"/>
</dbReference>